<reference evidence="2 3" key="1">
    <citation type="submission" date="2017-05" db="EMBL/GenBank/DDBJ databases">
        <title>Biotechnological potential of actinobacteria isolated from South African environments.</title>
        <authorList>
            <person name="Le Roes-Hill M."/>
            <person name="Prins A."/>
            <person name="Durrell K.A."/>
        </authorList>
    </citation>
    <scope>NUCLEOTIDE SEQUENCE [LARGE SCALE GENOMIC DNA]</scope>
    <source>
        <strain evidence="2 3">HMC13</strain>
    </source>
</reference>
<keyword evidence="3" id="KW-1185">Reference proteome</keyword>
<keyword evidence="1" id="KW-1133">Transmembrane helix</keyword>
<proteinExistence type="predicted"/>
<evidence type="ECO:0000313" key="2">
    <source>
        <dbReference type="EMBL" id="OUC84334.1"/>
    </source>
</evidence>
<organism evidence="2 3">
    <name type="scientific">Streptomyces swartbergensis</name>
    <dbReference type="NCBI Taxonomy" id="487165"/>
    <lineage>
        <taxon>Bacteria</taxon>
        <taxon>Bacillati</taxon>
        <taxon>Actinomycetota</taxon>
        <taxon>Actinomycetes</taxon>
        <taxon>Kitasatosporales</taxon>
        <taxon>Streptomycetaceae</taxon>
        <taxon>Streptomyces</taxon>
    </lineage>
</organism>
<accession>A0A243QQD8</accession>
<keyword evidence="1" id="KW-0812">Transmembrane</keyword>
<gene>
    <name evidence="2" type="ORF">CA983_42230</name>
</gene>
<sequence length="92" mass="10447">MVRSGRPQQSGRPQRWARWLARHTGWQHALRLLLLLTLAGLMGLVAGWAGLPEWTMAVGIVLLLIIDDVLHWYVKKWGTDPKARSVLDDDNP</sequence>
<protein>
    <submittedName>
        <fullName evidence="2">Uncharacterized protein</fullName>
    </submittedName>
</protein>
<dbReference type="AlphaFoldDB" id="A0A243QQD8"/>
<feature type="transmembrane region" description="Helical" evidence="1">
    <location>
        <begin position="54"/>
        <end position="74"/>
    </location>
</feature>
<dbReference type="Proteomes" id="UP000195105">
    <property type="component" value="Unassembled WGS sequence"/>
</dbReference>
<dbReference type="RefSeq" id="WP_086605952.1">
    <property type="nucleotide sequence ID" value="NZ_NGFN01000584.1"/>
</dbReference>
<evidence type="ECO:0000313" key="3">
    <source>
        <dbReference type="Proteomes" id="UP000195105"/>
    </source>
</evidence>
<feature type="transmembrane region" description="Helical" evidence="1">
    <location>
        <begin position="29"/>
        <end position="48"/>
    </location>
</feature>
<comment type="caution">
    <text evidence="2">The sequence shown here is derived from an EMBL/GenBank/DDBJ whole genome shotgun (WGS) entry which is preliminary data.</text>
</comment>
<dbReference type="EMBL" id="NGFN01000584">
    <property type="protein sequence ID" value="OUC84334.1"/>
    <property type="molecule type" value="Genomic_DNA"/>
</dbReference>
<name>A0A243QQD8_9ACTN</name>
<evidence type="ECO:0000256" key="1">
    <source>
        <dbReference type="SAM" id="Phobius"/>
    </source>
</evidence>
<keyword evidence="1" id="KW-0472">Membrane</keyword>